<evidence type="ECO:0000313" key="5">
    <source>
        <dbReference type="EMBL" id="NMD86124.1"/>
    </source>
</evidence>
<keyword evidence="1" id="KW-0805">Transcription regulation</keyword>
<dbReference type="RefSeq" id="WP_116885888.1">
    <property type="nucleotide sequence ID" value="NZ_CAJKCJ010000008.1"/>
</dbReference>
<reference evidence="6 7" key="1">
    <citation type="submission" date="2018-04" db="EMBL/GenBank/DDBJ databases">
        <title>Genomic Encyclopedia of Type Strains, Phase IV (KMG-IV): sequencing the most valuable type-strain genomes for metagenomic binning, comparative biology and taxonomic classification.</title>
        <authorList>
            <person name="Goeker M."/>
        </authorList>
    </citation>
    <scope>NUCLEOTIDE SEQUENCE [LARGE SCALE GENOMIC DNA]</scope>
    <source>
        <strain evidence="6 7">DSM 14823</strain>
    </source>
</reference>
<dbReference type="CDD" id="cd06267">
    <property type="entry name" value="PBP1_LacI_sugar_binding-like"/>
    <property type="match status" value="1"/>
</dbReference>
<dbReference type="Gene3D" id="3.40.50.2300">
    <property type="match status" value="2"/>
</dbReference>
<dbReference type="PANTHER" id="PTHR30146:SF109">
    <property type="entry name" value="HTH-TYPE TRANSCRIPTIONAL REGULATOR GALS"/>
    <property type="match status" value="1"/>
</dbReference>
<dbReference type="InterPro" id="IPR046335">
    <property type="entry name" value="LacI/GalR-like_sensor"/>
</dbReference>
<dbReference type="Proteomes" id="UP000245959">
    <property type="component" value="Unassembled WGS sequence"/>
</dbReference>
<proteinExistence type="predicted"/>
<dbReference type="InterPro" id="IPR028082">
    <property type="entry name" value="Peripla_BP_I"/>
</dbReference>
<organism evidence="6 7">
    <name type="scientific">Victivallis vadensis</name>
    <dbReference type="NCBI Taxonomy" id="172901"/>
    <lineage>
        <taxon>Bacteria</taxon>
        <taxon>Pseudomonadati</taxon>
        <taxon>Lentisphaerota</taxon>
        <taxon>Lentisphaeria</taxon>
        <taxon>Victivallales</taxon>
        <taxon>Victivallaceae</taxon>
        <taxon>Victivallis</taxon>
    </lineage>
</organism>
<dbReference type="Gene3D" id="1.10.260.40">
    <property type="entry name" value="lambda repressor-like DNA-binding domains"/>
    <property type="match status" value="1"/>
</dbReference>
<evidence type="ECO:0000259" key="4">
    <source>
        <dbReference type="PROSITE" id="PS50932"/>
    </source>
</evidence>
<evidence type="ECO:0000313" key="7">
    <source>
        <dbReference type="Proteomes" id="UP000245959"/>
    </source>
</evidence>
<dbReference type="CDD" id="cd01392">
    <property type="entry name" value="HTH_LacI"/>
    <property type="match status" value="1"/>
</dbReference>
<dbReference type="Proteomes" id="UP000576225">
    <property type="component" value="Unassembled WGS sequence"/>
</dbReference>
<dbReference type="Pfam" id="PF00356">
    <property type="entry name" value="LacI"/>
    <property type="match status" value="1"/>
</dbReference>
<keyword evidence="3" id="KW-0804">Transcription</keyword>
<evidence type="ECO:0000313" key="8">
    <source>
        <dbReference type="Proteomes" id="UP000576225"/>
    </source>
</evidence>
<dbReference type="GO" id="GO:0000976">
    <property type="term" value="F:transcription cis-regulatory region binding"/>
    <property type="evidence" value="ECO:0007669"/>
    <property type="project" value="TreeGrafter"/>
</dbReference>
<name>A0A2U1ADF4_9BACT</name>
<reference evidence="5 8" key="2">
    <citation type="submission" date="2020-04" db="EMBL/GenBank/DDBJ databases">
        <authorList>
            <person name="Hitch T.C.A."/>
            <person name="Wylensek D."/>
            <person name="Clavel T."/>
        </authorList>
    </citation>
    <scope>NUCLEOTIDE SEQUENCE [LARGE SCALE GENOMIC DNA]</scope>
    <source>
        <strain evidence="5 8">COR2-253-APC-1A</strain>
    </source>
</reference>
<feature type="domain" description="HTH lacI-type" evidence="4">
    <location>
        <begin position="5"/>
        <end position="58"/>
    </location>
</feature>
<dbReference type="InterPro" id="IPR010982">
    <property type="entry name" value="Lambda_DNA-bd_dom_sf"/>
</dbReference>
<comment type="caution">
    <text evidence="6">The sequence shown here is derived from an EMBL/GenBank/DDBJ whole genome shotgun (WGS) entry which is preliminary data.</text>
</comment>
<dbReference type="SUPFAM" id="SSF53822">
    <property type="entry name" value="Periplasmic binding protein-like I"/>
    <property type="match status" value="1"/>
</dbReference>
<dbReference type="SMART" id="SM00354">
    <property type="entry name" value="HTH_LACI"/>
    <property type="match status" value="1"/>
</dbReference>
<dbReference type="PROSITE" id="PS50932">
    <property type="entry name" value="HTH_LACI_2"/>
    <property type="match status" value="1"/>
</dbReference>
<dbReference type="PANTHER" id="PTHR30146">
    <property type="entry name" value="LACI-RELATED TRANSCRIPTIONAL REPRESSOR"/>
    <property type="match status" value="1"/>
</dbReference>
<dbReference type="InterPro" id="IPR000843">
    <property type="entry name" value="HTH_LacI"/>
</dbReference>
<dbReference type="AlphaFoldDB" id="A0A2U1ADF4"/>
<keyword evidence="2" id="KW-0238">DNA-binding</keyword>
<dbReference type="SUPFAM" id="SSF47413">
    <property type="entry name" value="lambda repressor-like DNA-binding domains"/>
    <property type="match status" value="1"/>
</dbReference>
<sequence>MSKRVSIYTVAKEAGVSTATVSKIINNSGSISRETSDRVLEIIKKYNFVPQQRRQTGSAIGVVTFLLRQGPLMAPFTARLLNGACRQAFLAGRDLVLIDGERLAGLTPEELYCHYASNSLAGLLICNVAAENPFCTKLRKSGIPFILLANGSTDDSVNFVTTRNYEAVYELVDYMLCLGHRRIAYMGVLNRAVDSHRERLRAFYDIHNKHGIDPYPEYVLDLPDAEISTIKNALTRLFARLESPTALFIGGEELDKAYTLLPQLGIEVPARLSVAGLRLDDPLDSGVIEWSCITQPTERIGCVAAQKLLELAEGQCAYVREYLDNSLNYGNTVIRHEE</sequence>
<gene>
    <name evidence="6" type="ORF">C8D82_14915</name>
    <name evidence="5" type="ORF">HF882_05950</name>
</gene>
<dbReference type="EMBL" id="JABAEW010000008">
    <property type="protein sequence ID" value="NMD86124.1"/>
    <property type="molecule type" value="Genomic_DNA"/>
</dbReference>
<accession>A0A2U1ADF4</accession>
<dbReference type="EMBL" id="QEKH01000049">
    <property type="protein sequence ID" value="PVY34452.1"/>
    <property type="molecule type" value="Genomic_DNA"/>
</dbReference>
<evidence type="ECO:0000313" key="6">
    <source>
        <dbReference type="EMBL" id="PVY34452.1"/>
    </source>
</evidence>
<keyword evidence="7" id="KW-1185">Reference proteome</keyword>
<dbReference type="GO" id="GO:0003700">
    <property type="term" value="F:DNA-binding transcription factor activity"/>
    <property type="evidence" value="ECO:0007669"/>
    <property type="project" value="TreeGrafter"/>
</dbReference>
<dbReference type="Pfam" id="PF13377">
    <property type="entry name" value="Peripla_BP_3"/>
    <property type="match status" value="1"/>
</dbReference>
<evidence type="ECO:0000256" key="2">
    <source>
        <dbReference type="ARBA" id="ARBA00023125"/>
    </source>
</evidence>
<protein>
    <submittedName>
        <fullName evidence="6">LacI family transcriptional regulator</fullName>
    </submittedName>
</protein>
<evidence type="ECO:0000256" key="1">
    <source>
        <dbReference type="ARBA" id="ARBA00023015"/>
    </source>
</evidence>
<evidence type="ECO:0000256" key="3">
    <source>
        <dbReference type="ARBA" id="ARBA00023163"/>
    </source>
</evidence>
<dbReference type="GeneID" id="78297150"/>